<evidence type="ECO:0000313" key="3">
    <source>
        <dbReference type="Proteomes" id="UP001240984"/>
    </source>
</evidence>
<keyword evidence="3" id="KW-1185">Reference proteome</keyword>
<dbReference type="RefSeq" id="WP_306828775.1">
    <property type="nucleotide sequence ID" value="NZ_JAUSRA010000001.1"/>
</dbReference>
<evidence type="ECO:0000313" key="2">
    <source>
        <dbReference type="EMBL" id="MDP9793694.1"/>
    </source>
</evidence>
<dbReference type="EMBL" id="JAUSRA010000001">
    <property type="protein sequence ID" value="MDP9793694.1"/>
    <property type="molecule type" value="Genomic_DNA"/>
</dbReference>
<keyword evidence="1" id="KW-0812">Transmembrane</keyword>
<name>A0ABT9MQJ6_9ACTN</name>
<keyword evidence="1" id="KW-0472">Membrane</keyword>
<dbReference type="Proteomes" id="UP001240984">
    <property type="component" value="Unassembled WGS sequence"/>
</dbReference>
<proteinExistence type="predicted"/>
<sequence length="144" mass="15022">MNNPAPSQSPEPASARRRLPLLIGAGIVVVLAVAAAVAYAVYPREDSGVVACRRLAAVSASGDRPALTLDETREIVDLLAGSGNADLARTGGTYQDMFELLDSGERDTTDVLSGFPASLTLITQTFRACGDAGVEVPTPHLTRK</sequence>
<accession>A0ABT9MQJ6</accession>
<protein>
    <submittedName>
        <fullName evidence="2">Uncharacterized protein</fullName>
    </submittedName>
</protein>
<reference evidence="2 3" key="1">
    <citation type="submission" date="2023-07" db="EMBL/GenBank/DDBJ databases">
        <title>Sequencing the genomes of 1000 actinobacteria strains.</title>
        <authorList>
            <person name="Klenk H.-P."/>
        </authorList>
    </citation>
    <scope>NUCLEOTIDE SEQUENCE [LARGE SCALE GENOMIC DNA]</scope>
    <source>
        <strain evidence="2 3">DSM 44710</strain>
    </source>
</reference>
<keyword evidence="1" id="KW-1133">Transmembrane helix</keyword>
<organism evidence="2 3">
    <name type="scientific">Catenuloplanes nepalensis</name>
    <dbReference type="NCBI Taxonomy" id="587533"/>
    <lineage>
        <taxon>Bacteria</taxon>
        <taxon>Bacillati</taxon>
        <taxon>Actinomycetota</taxon>
        <taxon>Actinomycetes</taxon>
        <taxon>Micromonosporales</taxon>
        <taxon>Micromonosporaceae</taxon>
        <taxon>Catenuloplanes</taxon>
    </lineage>
</organism>
<comment type="caution">
    <text evidence="2">The sequence shown here is derived from an EMBL/GenBank/DDBJ whole genome shotgun (WGS) entry which is preliminary data.</text>
</comment>
<gene>
    <name evidence="2" type="ORF">J2S43_002206</name>
</gene>
<evidence type="ECO:0000256" key="1">
    <source>
        <dbReference type="SAM" id="Phobius"/>
    </source>
</evidence>
<feature type="transmembrane region" description="Helical" evidence="1">
    <location>
        <begin position="21"/>
        <end position="42"/>
    </location>
</feature>